<dbReference type="Pfam" id="PF00035">
    <property type="entry name" value="dsrm"/>
    <property type="match status" value="1"/>
</dbReference>
<dbReference type="OrthoDB" id="10323298at2759"/>
<evidence type="ECO:0000256" key="1">
    <source>
        <dbReference type="PROSITE-ProRule" id="PRU00266"/>
    </source>
</evidence>
<accession>E9GKI4</accession>
<evidence type="ECO:0000313" key="4">
    <source>
        <dbReference type="Proteomes" id="UP000000305"/>
    </source>
</evidence>
<dbReference type="InParanoid" id="E9GKI4"/>
<dbReference type="AlphaFoldDB" id="E9GKI4"/>
<protein>
    <recommendedName>
        <fullName evidence="2">DRBM domain-containing protein</fullName>
    </recommendedName>
</protein>
<gene>
    <name evidence="3" type="ORF">DAPPUDRAFT_244241</name>
</gene>
<evidence type="ECO:0000313" key="3">
    <source>
        <dbReference type="EMBL" id="EFX79999.1"/>
    </source>
</evidence>
<dbReference type="KEGG" id="dpx:DAPPUDRAFT_244241"/>
<dbReference type="Proteomes" id="UP000000305">
    <property type="component" value="Unassembled WGS sequence"/>
</dbReference>
<reference evidence="3 4" key="1">
    <citation type="journal article" date="2011" name="Science">
        <title>The ecoresponsive genome of Daphnia pulex.</title>
        <authorList>
            <person name="Colbourne J.K."/>
            <person name="Pfrender M.E."/>
            <person name="Gilbert D."/>
            <person name="Thomas W.K."/>
            <person name="Tucker A."/>
            <person name="Oakley T.H."/>
            <person name="Tokishita S."/>
            <person name="Aerts A."/>
            <person name="Arnold G.J."/>
            <person name="Basu M.K."/>
            <person name="Bauer D.J."/>
            <person name="Caceres C.E."/>
            <person name="Carmel L."/>
            <person name="Casola C."/>
            <person name="Choi J.H."/>
            <person name="Detter J.C."/>
            <person name="Dong Q."/>
            <person name="Dusheyko S."/>
            <person name="Eads B.D."/>
            <person name="Frohlich T."/>
            <person name="Geiler-Samerotte K.A."/>
            <person name="Gerlach D."/>
            <person name="Hatcher P."/>
            <person name="Jogdeo S."/>
            <person name="Krijgsveld J."/>
            <person name="Kriventseva E.V."/>
            <person name="Kultz D."/>
            <person name="Laforsch C."/>
            <person name="Lindquist E."/>
            <person name="Lopez J."/>
            <person name="Manak J.R."/>
            <person name="Muller J."/>
            <person name="Pangilinan J."/>
            <person name="Patwardhan R.P."/>
            <person name="Pitluck S."/>
            <person name="Pritham E.J."/>
            <person name="Rechtsteiner A."/>
            <person name="Rho M."/>
            <person name="Rogozin I.B."/>
            <person name="Sakarya O."/>
            <person name="Salamov A."/>
            <person name="Schaack S."/>
            <person name="Shapiro H."/>
            <person name="Shiga Y."/>
            <person name="Skalitzky C."/>
            <person name="Smith Z."/>
            <person name="Souvorov A."/>
            <person name="Sung W."/>
            <person name="Tang Z."/>
            <person name="Tsuchiya D."/>
            <person name="Tu H."/>
            <person name="Vos H."/>
            <person name="Wang M."/>
            <person name="Wolf Y.I."/>
            <person name="Yamagata H."/>
            <person name="Yamada T."/>
            <person name="Ye Y."/>
            <person name="Shaw J.R."/>
            <person name="Andrews J."/>
            <person name="Crease T.J."/>
            <person name="Tang H."/>
            <person name="Lucas S.M."/>
            <person name="Robertson H.M."/>
            <person name="Bork P."/>
            <person name="Koonin E.V."/>
            <person name="Zdobnov E.M."/>
            <person name="Grigoriev I.V."/>
            <person name="Lynch M."/>
            <person name="Boore J.L."/>
        </authorList>
    </citation>
    <scope>NUCLEOTIDE SEQUENCE [LARGE SCALE GENOMIC DNA]</scope>
</reference>
<organism evidence="3 4">
    <name type="scientific">Daphnia pulex</name>
    <name type="common">Water flea</name>
    <dbReference type="NCBI Taxonomy" id="6669"/>
    <lineage>
        <taxon>Eukaryota</taxon>
        <taxon>Metazoa</taxon>
        <taxon>Ecdysozoa</taxon>
        <taxon>Arthropoda</taxon>
        <taxon>Crustacea</taxon>
        <taxon>Branchiopoda</taxon>
        <taxon>Diplostraca</taxon>
        <taxon>Cladocera</taxon>
        <taxon>Anomopoda</taxon>
        <taxon>Daphniidae</taxon>
        <taxon>Daphnia</taxon>
    </lineage>
</organism>
<dbReference type="InterPro" id="IPR014720">
    <property type="entry name" value="dsRBD_dom"/>
</dbReference>
<proteinExistence type="predicted"/>
<name>E9GKI4_DAPPU</name>
<keyword evidence="1" id="KW-0694">RNA-binding</keyword>
<dbReference type="HOGENOM" id="CLU_2186565_0_0_1"/>
<evidence type="ECO:0000259" key="2">
    <source>
        <dbReference type="PROSITE" id="PS50137"/>
    </source>
</evidence>
<sequence length="109" mass="12137">MWTVLRLIENFSQLHEEVLNDEIREPDPLEDFCEVLNSWLKKKGLAMPYYICVGTSGSGPYLNFIMTCQCHHGSDLAIGKGNTVKIAKNVAAAQMHKTLMEAGYYGAGL</sequence>
<dbReference type="EMBL" id="GL732549">
    <property type="protein sequence ID" value="EFX79999.1"/>
    <property type="molecule type" value="Genomic_DNA"/>
</dbReference>
<dbReference type="SUPFAM" id="SSF54768">
    <property type="entry name" value="dsRNA-binding domain-like"/>
    <property type="match status" value="1"/>
</dbReference>
<dbReference type="CDD" id="cd00048">
    <property type="entry name" value="DSRM_SF"/>
    <property type="match status" value="1"/>
</dbReference>
<keyword evidence="4" id="KW-1185">Reference proteome</keyword>
<feature type="domain" description="DRBM" evidence="2">
    <location>
        <begin position="31"/>
        <end position="101"/>
    </location>
</feature>
<dbReference type="GO" id="GO:0003723">
    <property type="term" value="F:RNA binding"/>
    <property type="evidence" value="ECO:0007669"/>
    <property type="project" value="UniProtKB-UniRule"/>
</dbReference>
<dbReference type="Gene3D" id="3.30.160.20">
    <property type="match status" value="1"/>
</dbReference>
<dbReference type="PROSITE" id="PS50137">
    <property type="entry name" value="DS_RBD"/>
    <property type="match status" value="1"/>
</dbReference>